<evidence type="ECO:0000256" key="3">
    <source>
        <dbReference type="ARBA" id="ARBA00022692"/>
    </source>
</evidence>
<name>A0ABV7GWH7_9RHOB</name>
<dbReference type="Proteomes" id="UP001595632">
    <property type="component" value="Unassembled WGS sequence"/>
</dbReference>
<keyword evidence="2" id="KW-1003">Cell membrane</keyword>
<dbReference type="InterPro" id="IPR022791">
    <property type="entry name" value="L-PG_synthase/AglD"/>
</dbReference>
<feature type="transmembrane region" description="Helical" evidence="6">
    <location>
        <begin position="200"/>
        <end position="222"/>
    </location>
</feature>
<feature type="transmembrane region" description="Helical" evidence="6">
    <location>
        <begin position="234"/>
        <end position="256"/>
    </location>
</feature>
<gene>
    <name evidence="7" type="ORF">ACFOGP_16400</name>
</gene>
<evidence type="ECO:0000256" key="1">
    <source>
        <dbReference type="ARBA" id="ARBA00004651"/>
    </source>
</evidence>
<sequence length="316" mass="31802">MRWLRLLLPLVLIGICLALADGQGALDRLAALSPGWMLATVVLLNAVTLLSALRWRVTAGALRLHMPWWDTVREYYLAQFVNQTLPGGVLGDAARAARNRQGGTLGRAAQAVVLERASGQAGMAAMLALGLIGVALPSGPGATGAAGAAGASGPQVPLVVLLPAGVLALMLAATGVLLFTRAGRPDGWRAAARSALLGRFPTQVALSLAISALIVAGFVTAARASGSTLPAGTAMLIVPLILTAMLLPASVAGWGWREGAAAALFPLAGLGADAGLAASIAFGLAALISALPGAFFLQRRTPNAAPAGDGIATTHD</sequence>
<evidence type="ECO:0000256" key="5">
    <source>
        <dbReference type="ARBA" id="ARBA00023136"/>
    </source>
</evidence>
<evidence type="ECO:0000256" key="2">
    <source>
        <dbReference type="ARBA" id="ARBA00022475"/>
    </source>
</evidence>
<organism evidence="7 8">
    <name type="scientific">Psychromarinibacter halotolerans</name>
    <dbReference type="NCBI Taxonomy" id="1775175"/>
    <lineage>
        <taxon>Bacteria</taxon>
        <taxon>Pseudomonadati</taxon>
        <taxon>Pseudomonadota</taxon>
        <taxon>Alphaproteobacteria</taxon>
        <taxon>Rhodobacterales</taxon>
        <taxon>Paracoccaceae</taxon>
        <taxon>Psychromarinibacter</taxon>
    </lineage>
</organism>
<accession>A0ABV7GWH7</accession>
<proteinExistence type="predicted"/>
<reference evidence="8" key="1">
    <citation type="journal article" date="2019" name="Int. J. Syst. Evol. Microbiol.">
        <title>The Global Catalogue of Microorganisms (GCM) 10K type strain sequencing project: providing services to taxonomists for standard genome sequencing and annotation.</title>
        <authorList>
            <consortium name="The Broad Institute Genomics Platform"/>
            <consortium name="The Broad Institute Genome Sequencing Center for Infectious Disease"/>
            <person name="Wu L."/>
            <person name="Ma J."/>
        </authorList>
    </citation>
    <scope>NUCLEOTIDE SEQUENCE [LARGE SCALE GENOMIC DNA]</scope>
    <source>
        <strain evidence="8">KCTC 52366</strain>
    </source>
</reference>
<feature type="transmembrane region" description="Helical" evidence="6">
    <location>
        <begin position="158"/>
        <end position="180"/>
    </location>
</feature>
<dbReference type="Pfam" id="PF03706">
    <property type="entry name" value="LPG_synthase_TM"/>
    <property type="match status" value="1"/>
</dbReference>
<keyword evidence="3 6" id="KW-0812">Transmembrane</keyword>
<feature type="transmembrane region" description="Helical" evidence="6">
    <location>
        <begin position="36"/>
        <end position="57"/>
    </location>
</feature>
<keyword evidence="4 6" id="KW-1133">Transmembrane helix</keyword>
<keyword evidence="8" id="KW-1185">Reference proteome</keyword>
<dbReference type="PANTHER" id="PTHR40277">
    <property type="entry name" value="BLL5419 PROTEIN"/>
    <property type="match status" value="1"/>
</dbReference>
<evidence type="ECO:0000313" key="8">
    <source>
        <dbReference type="Proteomes" id="UP001595632"/>
    </source>
</evidence>
<feature type="transmembrane region" description="Helical" evidence="6">
    <location>
        <begin position="276"/>
        <end position="297"/>
    </location>
</feature>
<evidence type="ECO:0000256" key="4">
    <source>
        <dbReference type="ARBA" id="ARBA00022989"/>
    </source>
</evidence>
<comment type="subcellular location">
    <subcellularLocation>
        <location evidence="1">Cell membrane</location>
        <topology evidence="1">Multi-pass membrane protein</topology>
    </subcellularLocation>
</comment>
<protein>
    <submittedName>
        <fullName evidence="7">YbhN family protein</fullName>
    </submittedName>
</protein>
<evidence type="ECO:0000256" key="6">
    <source>
        <dbReference type="SAM" id="Phobius"/>
    </source>
</evidence>
<comment type="caution">
    <text evidence="7">The sequence shown here is derived from an EMBL/GenBank/DDBJ whole genome shotgun (WGS) entry which is preliminary data.</text>
</comment>
<dbReference type="RefSeq" id="WP_275634692.1">
    <property type="nucleotide sequence ID" value="NZ_JARGYD010000011.1"/>
</dbReference>
<evidence type="ECO:0000313" key="7">
    <source>
        <dbReference type="EMBL" id="MFC3144305.1"/>
    </source>
</evidence>
<keyword evidence="5 6" id="KW-0472">Membrane</keyword>
<dbReference type="EMBL" id="JBHRTB010000010">
    <property type="protein sequence ID" value="MFC3144305.1"/>
    <property type="molecule type" value="Genomic_DNA"/>
</dbReference>
<dbReference type="PANTHER" id="PTHR40277:SF1">
    <property type="entry name" value="BLL5419 PROTEIN"/>
    <property type="match status" value="1"/>
</dbReference>